<comment type="caution">
    <text evidence="2">The sequence shown here is derived from an EMBL/GenBank/DDBJ whole genome shotgun (WGS) entry which is preliminary data.</text>
</comment>
<organism evidence="2 3">
    <name type="scientific">Lederbergia ruris</name>
    <dbReference type="NCBI Taxonomy" id="217495"/>
    <lineage>
        <taxon>Bacteria</taxon>
        <taxon>Bacillati</taxon>
        <taxon>Bacillota</taxon>
        <taxon>Bacilli</taxon>
        <taxon>Bacillales</taxon>
        <taxon>Bacillaceae</taxon>
        <taxon>Lederbergia</taxon>
    </lineage>
</organism>
<evidence type="ECO:0000259" key="1">
    <source>
        <dbReference type="Pfam" id="PF09992"/>
    </source>
</evidence>
<accession>A0ABQ4KFQ6</accession>
<protein>
    <recommendedName>
        <fullName evidence="1">Phosphodiester glycosidase domain-containing protein</fullName>
    </recommendedName>
</protein>
<dbReference type="InterPro" id="IPR018711">
    <property type="entry name" value="NAGPA"/>
</dbReference>
<dbReference type="PANTHER" id="PTHR40446">
    <property type="entry name" value="N-ACETYLGLUCOSAMINE-1-PHOSPHODIESTER ALPHA-N-ACETYLGLUCOSAMINIDASE"/>
    <property type="match status" value="1"/>
</dbReference>
<dbReference type="Proteomes" id="UP000679950">
    <property type="component" value="Unassembled WGS sequence"/>
</dbReference>
<evidence type="ECO:0000313" key="3">
    <source>
        <dbReference type="Proteomes" id="UP000679950"/>
    </source>
</evidence>
<name>A0ABQ4KFQ6_9BACI</name>
<dbReference type="Pfam" id="PF09992">
    <property type="entry name" value="NAGPA"/>
    <property type="match status" value="1"/>
</dbReference>
<reference evidence="2 3" key="1">
    <citation type="submission" date="2021-03" db="EMBL/GenBank/DDBJ databases">
        <title>Antimicrobial resistance genes in bacteria isolated from Japanese honey, and their potential for conferring macrolide and lincosamide resistance in the American foulbrood pathogen Paenibacillus larvae.</title>
        <authorList>
            <person name="Okamoto M."/>
            <person name="Kumagai M."/>
            <person name="Kanamori H."/>
            <person name="Takamatsu D."/>
        </authorList>
    </citation>
    <scope>NUCLEOTIDE SEQUENCE [LARGE SCALE GENOMIC DNA]</scope>
    <source>
        <strain evidence="2 3">J8TS2</strain>
    </source>
</reference>
<dbReference type="RefSeq" id="WP_212965744.1">
    <property type="nucleotide sequence ID" value="NZ_BORB01000007.1"/>
</dbReference>
<sequence>MSFKDFRQQIAPGVRQWSRQIICHSGKQQIQIIEVQPGQKQLFFEAGLTSKKVIGMEKTTEQAAAVCQTGHRVIAAVNADFYNMVNGLPLNLMIHQGQLLTAPNHKTAIGFKDSGKAIIGIPELSVKVKINHHVYTDPCTVTVNKDRREDQLLLYTENFAERTGTDDDGIEGLIEMDEGKAQSGCSVKGTVLKLVEGKGNNPIKKGQIVFSGSGMAAKWLRQNVKVGDQVECSFVLAGEWADVTEAVGGNRLLVDNGLICENTEAAGDTIAPRTAVGIKQDGSIFLVVVDGRQPGYSEGVTIKELAELMVKLGVEKALNFDGGGSSTMLVRQPGDLRATIVNRPSDGAEREVANSLLLISKEEEGPLSQLVIRPQHLFILAGSKHTFMAKGIDASYQPHPIEEEITWSVEGNIGEITGQGQLIAGSEPGEGFISAASAGVTGRTGKIKVVNQLTELAFPQPEITIDHGMVYQLDVLAFYKGKKVNFDPACLEWKFAGTVGKIDPSGIFTAFAQSGQGTVTVSYGQVSASLKVEVGKEPFLLEDFENGIDNWEIKGDRCTAINLAVATSPTDPVRFGHHALRIDYNFLNQKGISGVYAFPKQMVALEGYPNKIAMWVYGDGQGHWLRAQLRDGKDQAFAIDYTDNKQGVDWKGWQYVEAKLPKGRPLPLKMEIPFRYLATNDERKTTGTIYIDQIRAVYGETKYSE</sequence>
<feature type="domain" description="Phosphodiester glycosidase" evidence="1">
    <location>
        <begin position="225"/>
        <end position="358"/>
    </location>
</feature>
<proteinExistence type="predicted"/>
<dbReference type="PANTHER" id="PTHR40446:SF2">
    <property type="entry name" value="N-ACETYLGLUCOSAMINE-1-PHOSPHODIESTER ALPHA-N-ACETYLGLUCOSAMINIDASE"/>
    <property type="match status" value="1"/>
</dbReference>
<gene>
    <name evidence="2" type="ORF">J8TS2_11270</name>
</gene>
<keyword evidence="3" id="KW-1185">Reference proteome</keyword>
<dbReference type="Gene3D" id="2.60.120.430">
    <property type="entry name" value="Galactose-binding lectin"/>
    <property type="match status" value="1"/>
</dbReference>
<evidence type="ECO:0000313" key="2">
    <source>
        <dbReference type="EMBL" id="GIN56808.1"/>
    </source>
</evidence>
<dbReference type="EMBL" id="BORB01000007">
    <property type="protein sequence ID" value="GIN56808.1"/>
    <property type="molecule type" value="Genomic_DNA"/>
</dbReference>